<reference evidence="4 6" key="1">
    <citation type="submission" date="2014-02" db="EMBL/GenBank/DDBJ databases">
        <authorList>
            <person name="Manrique M."/>
        </authorList>
    </citation>
    <scope>NUCLEOTIDE SEQUENCE [LARGE SCALE GENOMIC DNA]</scope>
    <source>
        <strain evidence="4 6">LMG17956</strain>
    </source>
</reference>
<feature type="domain" description="HTH tetR-type" evidence="3">
    <location>
        <begin position="12"/>
        <end position="72"/>
    </location>
</feature>
<evidence type="ECO:0000259" key="3">
    <source>
        <dbReference type="PROSITE" id="PS50977"/>
    </source>
</evidence>
<dbReference type="OMA" id="HRKTFYL"/>
<dbReference type="InterPro" id="IPR050624">
    <property type="entry name" value="HTH-type_Tx_Regulator"/>
</dbReference>
<evidence type="ECO:0000256" key="2">
    <source>
        <dbReference type="PROSITE-ProRule" id="PRU00335"/>
    </source>
</evidence>
<dbReference type="InterPro" id="IPR001647">
    <property type="entry name" value="HTH_TetR"/>
</dbReference>
<keyword evidence="1 2" id="KW-0238">DNA-binding</keyword>
<evidence type="ECO:0000256" key="1">
    <source>
        <dbReference type="ARBA" id="ARBA00023125"/>
    </source>
</evidence>
<evidence type="ECO:0000313" key="6">
    <source>
        <dbReference type="Proteomes" id="UP000027584"/>
    </source>
</evidence>
<gene>
    <name evidence="4" type="ORF">BN963_SGAL_01499</name>
    <name evidence="5" type="ORF">NCTC13773_01345</name>
</gene>
<dbReference type="PANTHER" id="PTHR43479">
    <property type="entry name" value="ACREF/ENVCD OPERON REPRESSOR-RELATED"/>
    <property type="match status" value="1"/>
</dbReference>
<proteinExistence type="predicted"/>
<dbReference type="SUPFAM" id="SSF46689">
    <property type="entry name" value="Homeodomain-like"/>
    <property type="match status" value="1"/>
</dbReference>
<reference evidence="4 6" key="2">
    <citation type="submission" date="2014-05" db="EMBL/GenBank/DDBJ databases">
        <title>Genome sequence of Streptococcus gallolyticus.</title>
        <authorList>
            <person name="Del Campo R."/>
        </authorList>
    </citation>
    <scope>NUCLEOTIDE SEQUENCE [LARGE SCALE GENOMIC DNA]</scope>
    <source>
        <strain evidence="4 6">LMG17956</strain>
    </source>
</reference>
<dbReference type="AlphaFoldDB" id="A0A060RKX8"/>
<reference evidence="5 7" key="3">
    <citation type="submission" date="2018-06" db="EMBL/GenBank/DDBJ databases">
        <authorList>
            <consortium name="Pathogen Informatics"/>
            <person name="Doyle S."/>
        </authorList>
    </citation>
    <scope>NUCLEOTIDE SEQUENCE [LARGE SCALE GENOMIC DNA]</scope>
    <source>
        <strain evidence="5 7">NCTC13773</strain>
    </source>
</reference>
<dbReference type="Gene3D" id="1.10.357.10">
    <property type="entry name" value="Tetracycline Repressor, domain 2"/>
    <property type="match status" value="1"/>
</dbReference>
<dbReference type="EMBL" id="LS483409">
    <property type="protein sequence ID" value="SQG79535.1"/>
    <property type="molecule type" value="Genomic_DNA"/>
</dbReference>
<dbReference type="EMBL" id="CCBC010000178">
    <property type="protein sequence ID" value="CDO18301.1"/>
    <property type="molecule type" value="Genomic_DNA"/>
</dbReference>
<dbReference type="PROSITE" id="PS50977">
    <property type="entry name" value="HTH_TETR_2"/>
    <property type="match status" value="1"/>
</dbReference>
<dbReference type="PANTHER" id="PTHR43479:SF7">
    <property type="entry name" value="TETR-FAMILY TRANSCRIPTIONAL REGULATOR"/>
    <property type="match status" value="1"/>
</dbReference>
<sequence>MILTGNEDLRVIKTIEGIKSAFEELICQKDFEKITVKELSEKARINKKTFYHYYADLYDLLAEMQVELSSGFLERVQHYRLPDDLSEVTREFFLYSSEQGEAYEKITCSGSYEYVRNKMIGQVNDVTWGKSSVYQKLSDFDKKLIVNYANTVSLEIYKQWIASGKVIALNEIINRAIILTSSGIQGFFEK</sequence>
<evidence type="ECO:0000313" key="7">
    <source>
        <dbReference type="Proteomes" id="UP000249013"/>
    </source>
</evidence>
<evidence type="ECO:0000313" key="4">
    <source>
        <dbReference type="EMBL" id="CDO18301.1"/>
    </source>
</evidence>
<evidence type="ECO:0000313" key="5">
    <source>
        <dbReference type="EMBL" id="SQG79535.1"/>
    </source>
</evidence>
<dbReference type="InterPro" id="IPR009057">
    <property type="entry name" value="Homeodomain-like_sf"/>
</dbReference>
<name>A0A060RKX8_9STRE</name>
<organism evidence="4 6">
    <name type="scientific">Streptococcus gallolyticus</name>
    <dbReference type="NCBI Taxonomy" id="315405"/>
    <lineage>
        <taxon>Bacteria</taxon>
        <taxon>Bacillati</taxon>
        <taxon>Bacillota</taxon>
        <taxon>Bacilli</taxon>
        <taxon>Lactobacillales</taxon>
        <taxon>Streptococcaceae</taxon>
        <taxon>Streptococcus</taxon>
    </lineage>
</organism>
<accession>A0A060RKX8</accession>
<dbReference type="GO" id="GO:0003677">
    <property type="term" value="F:DNA binding"/>
    <property type="evidence" value="ECO:0007669"/>
    <property type="project" value="UniProtKB-UniRule"/>
</dbReference>
<dbReference type="Proteomes" id="UP000249013">
    <property type="component" value="Chromosome 1"/>
</dbReference>
<dbReference type="Pfam" id="PF00440">
    <property type="entry name" value="TetR_N"/>
    <property type="match status" value="1"/>
</dbReference>
<feature type="DNA-binding region" description="H-T-H motif" evidence="2">
    <location>
        <begin position="35"/>
        <end position="54"/>
    </location>
</feature>
<dbReference type="RefSeq" id="WP_009854303.1">
    <property type="nucleotide sequence ID" value="NZ_CP054015.1"/>
</dbReference>
<protein>
    <submittedName>
        <fullName evidence="4">Putative transcriptional regulator, TetR family</fullName>
    </submittedName>
    <submittedName>
        <fullName evidence="5">TetR family transcriptional regulator</fullName>
    </submittedName>
</protein>
<dbReference type="Proteomes" id="UP000027584">
    <property type="component" value="Unassembled WGS sequence"/>
</dbReference>
<dbReference type="GeneID" id="57922279"/>